<feature type="domain" description="CBS" evidence="3">
    <location>
        <begin position="6"/>
        <end position="65"/>
    </location>
</feature>
<keyword evidence="1 2" id="KW-0129">CBS domain</keyword>
<feature type="domain" description="CBS" evidence="3">
    <location>
        <begin position="92"/>
        <end position="154"/>
    </location>
</feature>
<evidence type="ECO:0000259" key="3">
    <source>
        <dbReference type="PROSITE" id="PS51371"/>
    </source>
</evidence>
<sequence>MQAHELATPYPTVTLETPADEAARVLTEHRRPGLIVVDRRGQPLAVLGASQFLKLLVPGYVQDDPALARVLDEKFADQFCARLAEKSVKDLMPKEPAPLPVVNPDDTVLEVAAIMAARRSPLVAVVARDDDGPRLLGAISVAALLEHVLPPQVS</sequence>
<dbReference type="SUPFAM" id="SSF54631">
    <property type="entry name" value="CBS-domain pair"/>
    <property type="match status" value="1"/>
</dbReference>
<dbReference type="CDD" id="cd17788">
    <property type="entry name" value="CBS_pair_bac"/>
    <property type="match status" value="1"/>
</dbReference>
<protein>
    <submittedName>
        <fullName evidence="4">CBS domain-containing protein</fullName>
    </submittedName>
</protein>
<dbReference type="Gene3D" id="3.10.580.10">
    <property type="entry name" value="CBS-domain"/>
    <property type="match status" value="1"/>
</dbReference>
<dbReference type="PANTHER" id="PTHR43080:SF2">
    <property type="entry name" value="CBS DOMAIN-CONTAINING PROTEIN"/>
    <property type="match status" value="1"/>
</dbReference>
<dbReference type="RefSeq" id="WP_378589017.1">
    <property type="nucleotide sequence ID" value="NZ_JBHSKD010000008.1"/>
</dbReference>
<keyword evidence="5" id="KW-1185">Reference proteome</keyword>
<dbReference type="PROSITE" id="PS51371">
    <property type="entry name" value="CBS"/>
    <property type="match status" value="2"/>
</dbReference>
<name>A0ABW0BHK8_9ACTN</name>
<proteinExistence type="predicted"/>
<dbReference type="SMART" id="SM00116">
    <property type="entry name" value="CBS"/>
    <property type="match status" value="2"/>
</dbReference>
<evidence type="ECO:0000256" key="2">
    <source>
        <dbReference type="PROSITE-ProRule" id="PRU00703"/>
    </source>
</evidence>
<dbReference type="InterPro" id="IPR000644">
    <property type="entry name" value="CBS_dom"/>
</dbReference>
<gene>
    <name evidence="4" type="ORF">ACFPGP_07840</name>
</gene>
<reference evidence="5" key="1">
    <citation type="journal article" date="2019" name="Int. J. Syst. Evol. Microbiol.">
        <title>The Global Catalogue of Microorganisms (GCM) 10K type strain sequencing project: providing services to taxonomists for standard genome sequencing and annotation.</title>
        <authorList>
            <consortium name="The Broad Institute Genomics Platform"/>
            <consortium name="The Broad Institute Genome Sequencing Center for Infectious Disease"/>
            <person name="Wu L."/>
            <person name="Ma J."/>
        </authorList>
    </citation>
    <scope>NUCLEOTIDE SEQUENCE [LARGE SCALE GENOMIC DNA]</scope>
    <source>
        <strain evidence="5">DFY41</strain>
    </source>
</reference>
<dbReference type="Pfam" id="PF00571">
    <property type="entry name" value="CBS"/>
    <property type="match status" value="2"/>
</dbReference>
<dbReference type="Proteomes" id="UP001596087">
    <property type="component" value="Unassembled WGS sequence"/>
</dbReference>
<dbReference type="PANTHER" id="PTHR43080">
    <property type="entry name" value="CBS DOMAIN-CONTAINING PROTEIN CBSX3, MITOCHONDRIAL"/>
    <property type="match status" value="1"/>
</dbReference>
<accession>A0ABW0BHK8</accession>
<dbReference type="InterPro" id="IPR046342">
    <property type="entry name" value="CBS_dom_sf"/>
</dbReference>
<evidence type="ECO:0000313" key="4">
    <source>
        <dbReference type="EMBL" id="MFC5176580.1"/>
    </source>
</evidence>
<comment type="caution">
    <text evidence="4">The sequence shown here is derived from an EMBL/GenBank/DDBJ whole genome shotgun (WGS) entry which is preliminary data.</text>
</comment>
<evidence type="ECO:0000256" key="1">
    <source>
        <dbReference type="ARBA" id="ARBA00023122"/>
    </source>
</evidence>
<organism evidence="4 5">
    <name type="scientific">Nocardioides taihuensis</name>
    <dbReference type="NCBI Taxonomy" id="1835606"/>
    <lineage>
        <taxon>Bacteria</taxon>
        <taxon>Bacillati</taxon>
        <taxon>Actinomycetota</taxon>
        <taxon>Actinomycetes</taxon>
        <taxon>Propionibacteriales</taxon>
        <taxon>Nocardioidaceae</taxon>
        <taxon>Nocardioides</taxon>
    </lineage>
</organism>
<dbReference type="EMBL" id="JBHSKD010000008">
    <property type="protein sequence ID" value="MFC5176580.1"/>
    <property type="molecule type" value="Genomic_DNA"/>
</dbReference>
<evidence type="ECO:0000313" key="5">
    <source>
        <dbReference type="Proteomes" id="UP001596087"/>
    </source>
</evidence>
<dbReference type="InterPro" id="IPR051257">
    <property type="entry name" value="Diverse_CBS-Domain"/>
</dbReference>